<comment type="caution">
    <text evidence="1">The sequence shown here is derived from an EMBL/GenBank/DDBJ whole genome shotgun (WGS) entry which is preliminary data.</text>
</comment>
<dbReference type="EMBL" id="RAYQ01000009">
    <property type="protein sequence ID" value="RKI91509.1"/>
    <property type="molecule type" value="Genomic_DNA"/>
</dbReference>
<evidence type="ECO:0000313" key="2">
    <source>
        <dbReference type="Proteomes" id="UP000280696"/>
    </source>
</evidence>
<dbReference type="Proteomes" id="UP000280696">
    <property type="component" value="Unassembled WGS sequence"/>
</dbReference>
<dbReference type="RefSeq" id="WP_120469151.1">
    <property type="nucleotide sequence ID" value="NZ_RAYQ01000009.1"/>
</dbReference>
<name>A0A3A9AJH1_9FIRM</name>
<organism evidence="1 2">
    <name type="scientific">Parablautia intestinalis</name>
    <dbReference type="NCBI Taxonomy" id="2320100"/>
    <lineage>
        <taxon>Bacteria</taxon>
        <taxon>Bacillati</taxon>
        <taxon>Bacillota</taxon>
        <taxon>Clostridia</taxon>
        <taxon>Lachnospirales</taxon>
        <taxon>Lachnospiraceae</taxon>
        <taxon>Parablautia</taxon>
    </lineage>
</organism>
<proteinExistence type="predicted"/>
<dbReference type="OrthoDB" id="9823368at2"/>
<protein>
    <submittedName>
        <fullName evidence="1">Uncharacterized protein</fullName>
    </submittedName>
</protein>
<dbReference type="AlphaFoldDB" id="A0A3A9AJH1"/>
<keyword evidence="2" id="KW-1185">Reference proteome</keyword>
<reference evidence="1 2" key="1">
    <citation type="submission" date="2018-09" db="EMBL/GenBank/DDBJ databases">
        <title>Murine metabolic-syndrome-specific gut microbial biobank.</title>
        <authorList>
            <person name="Liu C."/>
        </authorList>
    </citation>
    <scope>NUCLEOTIDE SEQUENCE [LARGE SCALE GENOMIC DNA]</scope>
    <source>
        <strain evidence="1 2">0.1xD8-82</strain>
    </source>
</reference>
<gene>
    <name evidence="1" type="ORF">D7V94_09515</name>
</gene>
<accession>A0A3A9AJH1</accession>
<sequence length="234" mass="27329">MHIQGRKLKSGREPLKGVLNEFSDSRTITFKERETGDVVDVEYQMEENEKGYFSEEYRADTIAREGAKVIDITAFIINEEKGMCRWWLYDVKKDVGGQDVIWHLCEQWQAAYGYLCNSVINYLLNNSIESKGNIGVITRNFDTDRIRAEFALLDETIKEMEKGAKHAMVLAKRKGSVRLPILQAKRKLLKNILNRKICFRDAGRDIELEFDVKIPIKRDCDEYYYHLICKNTRC</sequence>
<evidence type="ECO:0000313" key="1">
    <source>
        <dbReference type="EMBL" id="RKI91509.1"/>
    </source>
</evidence>